<dbReference type="InterPro" id="IPR043595">
    <property type="entry name" value="FaeB/C/D"/>
</dbReference>
<keyword evidence="2" id="KW-0964">Secreted</keyword>
<evidence type="ECO:0000313" key="9">
    <source>
        <dbReference type="EMBL" id="RDH85248.1"/>
    </source>
</evidence>
<protein>
    <submittedName>
        <fullName evidence="9">Hydrolase</fullName>
    </submittedName>
</protein>
<dbReference type="AlphaFoldDB" id="A0A370DK17"/>
<evidence type="ECO:0000256" key="1">
    <source>
        <dbReference type="ARBA" id="ARBA00004613"/>
    </source>
</evidence>
<dbReference type="Pfam" id="PF10503">
    <property type="entry name" value="Esterase_PHB"/>
    <property type="match status" value="1"/>
</dbReference>
<dbReference type="GO" id="GO:0030600">
    <property type="term" value="F:feruloyl esterase activity"/>
    <property type="evidence" value="ECO:0007669"/>
    <property type="project" value="InterPro"/>
</dbReference>
<evidence type="ECO:0000256" key="5">
    <source>
        <dbReference type="ARBA" id="ARBA00022801"/>
    </source>
</evidence>
<evidence type="ECO:0000313" key="10">
    <source>
        <dbReference type="Proteomes" id="UP000254266"/>
    </source>
</evidence>
<dbReference type="Gene3D" id="3.40.50.1820">
    <property type="entry name" value="alpha/beta hydrolase"/>
    <property type="match status" value="1"/>
</dbReference>
<feature type="signal peptide" evidence="8">
    <location>
        <begin position="1"/>
        <end position="20"/>
    </location>
</feature>
<comment type="caution">
    <text evidence="9">The sequence shown here is derived from an EMBL/GenBank/DDBJ whole genome shotgun (WGS) entry which is preliminary data.</text>
</comment>
<dbReference type="GO" id="GO:0005576">
    <property type="term" value="C:extracellular region"/>
    <property type="evidence" value="ECO:0007669"/>
    <property type="project" value="UniProtKB-SubCell"/>
</dbReference>
<sequence length="305" mass="33924">MKYLHIYSFISLLFVSTAVASAIRTITVDGLQREFHIYQPQNINTPVPLLMVFHGGGGNAEKMRDVSQFDVIAGREKFIVVYAQSHKGHWNDGRKSTSDGVNDIAYVNAIISLLVDNEEVDKSSVFATGISNGGFFTQRLACESSSFKAYASVVATMGLSLYQSCKPSNAINILMINGREDTFVPWGGGEVKKGWFRGKGGKIVSVDKMMAFWRSHNQCERQRRMQLENKDTQDNTLVTQVSYNSCRDGVTLQQLDIEGGGHIWPGYPLKFFGRRLLGNSSMDIDASEEIWGFFENTKGLSKSGD</sequence>
<keyword evidence="10" id="KW-1185">Reference proteome</keyword>
<feature type="chain" id="PRO_5016828516" evidence="8">
    <location>
        <begin position="21"/>
        <end position="305"/>
    </location>
</feature>
<comment type="subcellular location">
    <subcellularLocation>
        <location evidence="1">Secreted</location>
    </subcellularLocation>
</comment>
<reference evidence="9 10" key="1">
    <citation type="journal article" date="2018" name="ISME J.">
        <title>Endosymbiont genomes yield clues of tubeworm success.</title>
        <authorList>
            <person name="Li Y."/>
            <person name="Liles M.R."/>
            <person name="Halanych K.M."/>
        </authorList>
    </citation>
    <scope>NUCLEOTIDE SEQUENCE [LARGE SCALE GENOMIC DNA]</scope>
    <source>
        <strain evidence="9">A1464</strain>
    </source>
</reference>
<evidence type="ECO:0000256" key="3">
    <source>
        <dbReference type="ARBA" id="ARBA00022651"/>
    </source>
</evidence>
<keyword evidence="3" id="KW-0858">Xylan degradation</keyword>
<keyword evidence="4 8" id="KW-0732">Signal</keyword>
<evidence type="ECO:0000256" key="7">
    <source>
        <dbReference type="ARBA" id="ARBA00023326"/>
    </source>
</evidence>
<evidence type="ECO:0000256" key="6">
    <source>
        <dbReference type="ARBA" id="ARBA00023277"/>
    </source>
</evidence>
<gene>
    <name evidence="9" type="ORF">DIZ80_02195</name>
</gene>
<organism evidence="9 10">
    <name type="scientific">endosymbiont of Galathealinum brachiosum</name>
    <dbReference type="NCBI Taxonomy" id="2200906"/>
    <lineage>
        <taxon>Bacteria</taxon>
        <taxon>Pseudomonadati</taxon>
        <taxon>Pseudomonadota</taxon>
        <taxon>Gammaproteobacteria</taxon>
        <taxon>sulfur-oxidizing symbionts</taxon>
    </lineage>
</organism>
<dbReference type="InterPro" id="IPR029058">
    <property type="entry name" value="AB_hydrolase_fold"/>
</dbReference>
<evidence type="ECO:0000256" key="8">
    <source>
        <dbReference type="SAM" id="SignalP"/>
    </source>
</evidence>
<keyword evidence="7" id="KW-0624">Polysaccharide degradation</keyword>
<keyword evidence="6" id="KW-0119">Carbohydrate metabolism</keyword>
<dbReference type="GO" id="GO:0045493">
    <property type="term" value="P:xylan catabolic process"/>
    <property type="evidence" value="ECO:0007669"/>
    <property type="project" value="UniProtKB-KW"/>
</dbReference>
<proteinExistence type="predicted"/>
<dbReference type="PANTHER" id="PTHR38050:SF2">
    <property type="entry name" value="FERULOYL ESTERASE C-RELATED"/>
    <property type="match status" value="1"/>
</dbReference>
<dbReference type="SUPFAM" id="SSF53474">
    <property type="entry name" value="alpha/beta-Hydrolases"/>
    <property type="match status" value="1"/>
</dbReference>
<evidence type="ECO:0000256" key="4">
    <source>
        <dbReference type="ARBA" id="ARBA00022729"/>
    </source>
</evidence>
<name>A0A370DK17_9GAMM</name>
<dbReference type="PANTHER" id="PTHR38050">
    <property type="match status" value="1"/>
</dbReference>
<evidence type="ECO:0000256" key="2">
    <source>
        <dbReference type="ARBA" id="ARBA00022525"/>
    </source>
</evidence>
<dbReference type="InterPro" id="IPR010126">
    <property type="entry name" value="Esterase_phb"/>
</dbReference>
<accession>A0A370DK17</accession>
<keyword evidence="5 9" id="KW-0378">Hydrolase</keyword>
<dbReference type="EMBL" id="QFXC01000004">
    <property type="protein sequence ID" value="RDH85248.1"/>
    <property type="molecule type" value="Genomic_DNA"/>
</dbReference>
<dbReference type="Proteomes" id="UP000254266">
    <property type="component" value="Unassembled WGS sequence"/>
</dbReference>